<evidence type="ECO:0000313" key="16">
    <source>
        <dbReference type="Proteomes" id="UP001614394"/>
    </source>
</evidence>
<comment type="function">
    <text evidence="2 13">Catalyzes the gamma-elimination of phosphate from L-phosphohomoserine and the beta-addition of water to produce L-threonine.</text>
</comment>
<keyword evidence="8 13" id="KW-0791">Threonine biosynthesis</keyword>
<dbReference type="GO" id="GO:0004795">
    <property type="term" value="F:threonine synthase activity"/>
    <property type="evidence" value="ECO:0007669"/>
    <property type="project" value="UniProtKB-EC"/>
</dbReference>
<comment type="catalytic activity">
    <reaction evidence="11 13">
        <text>O-phospho-L-homoserine + H2O = L-threonine + phosphate</text>
        <dbReference type="Rhea" id="RHEA:10840"/>
        <dbReference type="ChEBI" id="CHEBI:15377"/>
        <dbReference type="ChEBI" id="CHEBI:43474"/>
        <dbReference type="ChEBI" id="CHEBI:57590"/>
        <dbReference type="ChEBI" id="CHEBI:57926"/>
        <dbReference type="EC" id="4.2.3.1"/>
    </reaction>
</comment>
<dbReference type="InterPro" id="IPR026260">
    <property type="entry name" value="Thr_Synthase_bac/arc"/>
</dbReference>
<dbReference type="InterPro" id="IPR050147">
    <property type="entry name" value="Ser/Thr_Dehydratase"/>
</dbReference>
<sequence length="381" mass="39874">MNAVTDHPRMSGTHQWRGIIEEYRSRLPVTADSPVVTLLEGGTPLVPAQLLSELTGCDVFLKVEGANPTGSFKDRGMTMAITRAKEEGAQAVICASTGNTSASAAAYAVRAGMVCAVLVPQGKIALGKMGQALIHGAKILQVDGNFDDCLDLARGLSEKYPVALVNSVNPVRIEGQKTAAFEIVDALGDAPDIHLLPVGNAGNITAYWRGYREYARPSPATTLDGDASRHTFTLPAISTRKPRMWGFQASGSAPIVNGAPVRSPQTIATAIRIGNPASWQFAEEARDESGGLIEAVTDRQILSAYRLLAAKEGVFVEPASAASVAGLLKALEEGKVDPGQRIVCTVTGNGLKDPDWAVAGAPQPVTVAVDADAAAEKLGLV</sequence>
<evidence type="ECO:0000256" key="10">
    <source>
        <dbReference type="ARBA" id="ARBA00023239"/>
    </source>
</evidence>
<evidence type="ECO:0000256" key="1">
    <source>
        <dbReference type="ARBA" id="ARBA00001933"/>
    </source>
</evidence>
<evidence type="ECO:0000256" key="4">
    <source>
        <dbReference type="ARBA" id="ARBA00005517"/>
    </source>
</evidence>
<proteinExistence type="inferred from homology"/>
<comment type="cofactor">
    <cofactor evidence="1 13">
        <name>pyridoxal 5'-phosphate</name>
        <dbReference type="ChEBI" id="CHEBI:597326"/>
    </cofactor>
</comment>
<dbReference type="SUPFAM" id="SSF53686">
    <property type="entry name" value="Tryptophan synthase beta subunit-like PLP-dependent enzymes"/>
    <property type="match status" value="1"/>
</dbReference>
<evidence type="ECO:0000259" key="14">
    <source>
        <dbReference type="Pfam" id="PF00291"/>
    </source>
</evidence>
<comment type="pathway">
    <text evidence="3 13">Amino-acid biosynthesis; L-threonine biosynthesis; L-threonine from L-aspartate: step 5/5.</text>
</comment>
<keyword evidence="9 13" id="KW-0663">Pyridoxal phosphate</keyword>
<dbReference type="InterPro" id="IPR001926">
    <property type="entry name" value="TrpB-like_PALP"/>
</dbReference>
<evidence type="ECO:0000256" key="7">
    <source>
        <dbReference type="ARBA" id="ARBA00022605"/>
    </source>
</evidence>
<dbReference type="InterPro" id="IPR004450">
    <property type="entry name" value="Thr_synthase-like"/>
</dbReference>
<evidence type="ECO:0000256" key="12">
    <source>
        <dbReference type="NCBIfam" id="TIGR00260"/>
    </source>
</evidence>
<protein>
    <recommendedName>
        <fullName evidence="6 12">Threonine synthase</fullName>
        <ecNumber evidence="5 12">4.2.3.1</ecNumber>
    </recommendedName>
</protein>
<dbReference type="EC" id="4.2.3.1" evidence="5 12"/>
<dbReference type="PIRSF" id="PIRSF038945">
    <property type="entry name" value="Thr_synthase"/>
    <property type="match status" value="1"/>
</dbReference>
<evidence type="ECO:0000256" key="11">
    <source>
        <dbReference type="ARBA" id="ARBA00049144"/>
    </source>
</evidence>
<name>A0ABW8BYI0_9ACTN</name>
<evidence type="ECO:0000256" key="5">
    <source>
        <dbReference type="ARBA" id="ARBA00013028"/>
    </source>
</evidence>
<dbReference type="InterPro" id="IPR036052">
    <property type="entry name" value="TrpB-like_PALP_sf"/>
</dbReference>
<reference evidence="15 16" key="1">
    <citation type="submission" date="2024-10" db="EMBL/GenBank/DDBJ databases">
        <title>The Natural Products Discovery Center: Release of the First 8490 Sequenced Strains for Exploring Actinobacteria Biosynthetic Diversity.</title>
        <authorList>
            <person name="Kalkreuter E."/>
            <person name="Kautsar S.A."/>
            <person name="Yang D."/>
            <person name="Bader C.D."/>
            <person name="Teijaro C.N."/>
            <person name="Fluegel L."/>
            <person name="Davis C.M."/>
            <person name="Simpson J.R."/>
            <person name="Lauterbach L."/>
            <person name="Steele A.D."/>
            <person name="Gui C."/>
            <person name="Meng S."/>
            <person name="Li G."/>
            <person name="Viehrig K."/>
            <person name="Ye F."/>
            <person name="Su P."/>
            <person name="Kiefer A.F."/>
            <person name="Nichols A."/>
            <person name="Cepeda A.J."/>
            <person name="Yan W."/>
            <person name="Fan B."/>
            <person name="Jiang Y."/>
            <person name="Adhikari A."/>
            <person name="Zheng C.-J."/>
            <person name="Schuster L."/>
            <person name="Cowan T.M."/>
            <person name="Smanski M.J."/>
            <person name="Chevrette M.G."/>
            <person name="De Carvalho L.P.S."/>
            <person name="Shen B."/>
        </authorList>
    </citation>
    <scope>NUCLEOTIDE SEQUENCE [LARGE SCALE GENOMIC DNA]</scope>
    <source>
        <strain evidence="15 16">NPDC053399</strain>
    </source>
</reference>
<evidence type="ECO:0000256" key="6">
    <source>
        <dbReference type="ARBA" id="ARBA00018679"/>
    </source>
</evidence>
<dbReference type="PANTHER" id="PTHR48078:SF6">
    <property type="entry name" value="L-THREONINE DEHYDRATASE CATABOLIC TDCB"/>
    <property type="match status" value="1"/>
</dbReference>
<keyword evidence="7 13" id="KW-0028">Amino-acid biosynthesis</keyword>
<feature type="domain" description="Tryptophan synthase beta chain-like PALP" evidence="14">
    <location>
        <begin position="36"/>
        <end position="348"/>
    </location>
</feature>
<dbReference type="InterPro" id="IPR000634">
    <property type="entry name" value="Ser/Thr_deHydtase_PyrdxlP-BS"/>
</dbReference>
<comment type="similarity">
    <text evidence="4 13">Belongs to the threonine synthase family.</text>
</comment>
<evidence type="ECO:0000256" key="8">
    <source>
        <dbReference type="ARBA" id="ARBA00022697"/>
    </source>
</evidence>
<evidence type="ECO:0000313" key="15">
    <source>
        <dbReference type="EMBL" id="MFI9099230.1"/>
    </source>
</evidence>
<evidence type="ECO:0000256" key="2">
    <source>
        <dbReference type="ARBA" id="ARBA00003648"/>
    </source>
</evidence>
<organism evidence="15 16">
    <name type="scientific">Streptomyces fildesensis</name>
    <dbReference type="NCBI Taxonomy" id="375757"/>
    <lineage>
        <taxon>Bacteria</taxon>
        <taxon>Bacillati</taxon>
        <taxon>Actinomycetota</taxon>
        <taxon>Actinomycetes</taxon>
        <taxon>Kitasatosporales</taxon>
        <taxon>Streptomycetaceae</taxon>
        <taxon>Streptomyces</taxon>
    </lineage>
</organism>
<keyword evidence="10 13" id="KW-0456">Lyase</keyword>
<dbReference type="RefSeq" id="WP_399643503.1">
    <property type="nucleotide sequence ID" value="NZ_JBITYG010000001.1"/>
</dbReference>
<dbReference type="Proteomes" id="UP001614394">
    <property type="component" value="Unassembled WGS sequence"/>
</dbReference>
<keyword evidence="16" id="KW-1185">Reference proteome</keyword>
<accession>A0ABW8BYI0</accession>
<dbReference type="PROSITE" id="PS00165">
    <property type="entry name" value="DEHYDRATASE_SER_THR"/>
    <property type="match status" value="1"/>
</dbReference>
<dbReference type="CDD" id="cd01563">
    <property type="entry name" value="Thr-synth_1"/>
    <property type="match status" value="1"/>
</dbReference>
<dbReference type="EMBL" id="JBITYG010000001">
    <property type="protein sequence ID" value="MFI9099230.1"/>
    <property type="molecule type" value="Genomic_DNA"/>
</dbReference>
<dbReference type="Gene3D" id="3.40.50.1100">
    <property type="match status" value="2"/>
</dbReference>
<comment type="caution">
    <text evidence="15">The sequence shown here is derived from an EMBL/GenBank/DDBJ whole genome shotgun (WGS) entry which is preliminary data.</text>
</comment>
<evidence type="ECO:0000256" key="3">
    <source>
        <dbReference type="ARBA" id="ARBA00004979"/>
    </source>
</evidence>
<dbReference type="PANTHER" id="PTHR48078">
    <property type="entry name" value="THREONINE DEHYDRATASE, MITOCHONDRIAL-RELATED"/>
    <property type="match status" value="1"/>
</dbReference>
<evidence type="ECO:0000256" key="9">
    <source>
        <dbReference type="ARBA" id="ARBA00022898"/>
    </source>
</evidence>
<gene>
    <name evidence="15" type="primary">thrC</name>
    <name evidence="15" type="ORF">ACIGXA_01800</name>
</gene>
<dbReference type="NCBIfam" id="TIGR00260">
    <property type="entry name" value="thrC"/>
    <property type="match status" value="1"/>
</dbReference>
<dbReference type="Pfam" id="PF00291">
    <property type="entry name" value="PALP"/>
    <property type="match status" value="1"/>
</dbReference>
<evidence type="ECO:0000256" key="13">
    <source>
        <dbReference type="PIRNR" id="PIRNR038945"/>
    </source>
</evidence>